<proteinExistence type="predicted"/>
<accession>Q02CB1</accession>
<dbReference type="AlphaFoldDB" id="Q02CB1"/>
<dbReference type="HOGENOM" id="CLU_725404_0_0_0"/>
<dbReference type="KEGG" id="sus:Acid_0293"/>
<dbReference type="EMBL" id="CP000473">
    <property type="protein sequence ID" value="ABJ81305.1"/>
    <property type="molecule type" value="Genomic_DNA"/>
</dbReference>
<organism evidence="1">
    <name type="scientific">Solibacter usitatus (strain Ellin6076)</name>
    <dbReference type="NCBI Taxonomy" id="234267"/>
    <lineage>
        <taxon>Bacteria</taxon>
        <taxon>Pseudomonadati</taxon>
        <taxon>Acidobacteriota</taxon>
        <taxon>Terriglobia</taxon>
        <taxon>Bryobacterales</taxon>
        <taxon>Solibacteraceae</taxon>
        <taxon>Candidatus Solibacter</taxon>
    </lineage>
</organism>
<dbReference type="eggNOG" id="COG0251">
    <property type="taxonomic scope" value="Bacteria"/>
</dbReference>
<gene>
    <name evidence="1" type="ordered locus">Acid_0293</name>
</gene>
<dbReference type="Gene3D" id="3.30.1330.40">
    <property type="entry name" value="RutC-like"/>
    <property type="match status" value="3"/>
</dbReference>
<dbReference type="InParanoid" id="Q02CB1"/>
<sequence>MIQANVYAPLTGEPAVPVRREAWKRPAAILLAFALAASGLAGQKKKNKEEITQTLQLPKELPSAVTGETSRLTFHVTPLSARGLLSAQVRDALKTLLHDTAGSPVLKIRAFAAGSGDLRRVRDLVSEVFNDKRLPLPALSLIQSGGLPLEGAQVVLEAIAASKKEVNPQGLVFLGAQVATSASPLDPVVPLAAKSLDGMKAALKAAGSEPADVVRVTCFLSSLENLPAIRKLVDADYSRAALNFVQTQRSPFQGLAACEAVARLRWRTGTPLHFEPAAGEPRSALVAAKHVVLTGTQVSYGFQESNSRLAFERIEKALEANGVTGRAVAFAHYYPLAEPIAAQVRQLRGAFFGTPAGSLVLFEGLPGMDAGFAVDVVAVKD</sequence>
<name>Q02CB1_SOLUE</name>
<protein>
    <submittedName>
        <fullName evidence="1">Endoribonuclease L-PSP</fullName>
    </submittedName>
</protein>
<dbReference type="InterPro" id="IPR035959">
    <property type="entry name" value="RutC-like_sf"/>
</dbReference>
<dbReference type="CDD" id="cd00448">
    <property type="entry name" value="YjgF_YER057c_UK114_family"/>
    <property type="match status" value="1"/>
</dbReference>
<reference evidence="1" key="1">
    <citation type="submission" date="2006-10" db="EMBL/GenBank/DDBJ databases">
        <title>Complete sequence of Solibacter usitatus Ellin6076.</title>
        <authorList>
            <consortium name="US DOE Joint Genome Institute"/>
            <person name="Copeland A."/>
            <person name="Lucas S."/>
            <person name="Lapidus A."/>
            <person name="Barry K."/>
            <person name="Detter J.C."/>
            <person name="Glavina del Rio T."/>
            <person name="Hammon N."/>
            <person name="Israni S."/>
            <person name="Dalin E."/>
            <person name="Tice H."/>
            <person name="Pitluck S."/>
            <person name="Thompson L.S."/>
            <person name="Brettin T."/>
            <person name="Bruce D."/>
            <person name="Han C."/>
            <person name="Tapia R."/>
            <person name="Gilna P."/>
            <person name="Schmutz J."/>
            <person name="Larimer F."/>
            <person name="Land M."/>
            <person name="Hauser L."/>
            <person name="Kyrpides N."/>
            <person name="Mikhailova N."/>
            <person name="Janssen P.H."/>
            <person name="Kuske C.R."/>
            <person name="Richardson P."/>
        </authorList>
    </citation>
    <scope>NUCLEOTIDE SEQUENCE</scope>
    <source>
        <strain evidence="1">Ellin6076</strain>
    </source>
</reference>
<dbReference type="STRING" id="234267.Acid_0293"/>
<dbReference type="OrthoDB" id="128073at2"/>
<dbReference type="SUPFAM" id="SSF55298">
    <property type="entry name" value="YjgF-like"/>
    <property type="match status" value="3"/>
</dbReference>
<evidence type="ECO:0000313" key="1">
    <source>
        <dbReference type="EMBL" id="ABJ81305.1"/>
    </source>
</evidence>